<dbReference type="EMBL" id="BK015827">
    <property type="protein sequence ID" value="DAE27080.1"/>
    <property type="molecule type" value="Genomic_DNA"/>
</dbReference>
<organism evidence="1">
    <name type="scientific">virus sp. ctah610</name>
    <dbReference type="NCBI Taxonomy" id="2826807"/>
    <lineage>
        <taxon>Viruses</taxon>
    </lineage>
</organism>
<accession>A0A8S5R6R9</accession>
<reference evidence="1" key="1">
    <citation type="journal article" date="2021" name="Proc. Natl. Acad. Sci. U.S.A.">
        <title>A Catalog of Tens of Thousands of Viruses from Human Metagenomes Reveals Hidden Associations with Chronic Diseases.</title>
        <authorList>
            <person name="Tisza M.J."/>
            <person name="Buck C.B."/>
        </authorList>
    </citation>
    <scope>NUCLEOTIDE SEQUENCE</scope>
    <source>
        <strain evidence="1">Ctah610</strain>
    </source>
</reference>
<name>A0A8S5R6R9_9VIRU</name>
<evidence type="ECO:0000313" key="1">
    <source>
        <dbReference type="EMBL" id="DAE27080.1"/>
    </source>
</evidence>
<proteinExistence type="predicted"/>
<sequence length="39" mass="4416">MSLYTQIPTDKDRRIFAQTLEAYKAALSGSPETQKEIIT</sequence>
<protein>
    <submittedName>
        <fullName evidence="1">Uncharacterized protein</fullName>
    </submittedName>
</protein>